<feature type="region of interest" description="Disordered" evidence="1">
    <location>
        <begin position="1"/>
        <end position="52"/>
    </location>
</feature>
<dbReference type="Proteomes" id="UP000823736">
    <property type="component" value="Unassembled WGS sequence"/>
</dbReference>
<dbReference type="EMBL" id="JAGGLC010000003">
    <property type="protein sequence ID" value="MBP1987094.1"/>
    <property type="molecule type" value="Genomic_DNA"/>
</dbReference>
<accession>A0A8T4GZY6</accession>
<proteinExistence type="predicted"/>
<evidence type="ECO:0000256" key="1">
    <source>
        <dbReference type="SAM" id="MobiDB-lite"/>
    </source>
</evidence>
<evidence type="ECO:0000313" key="2">
    <source>
        <dbReference type="EMBL" id="MBP1987094.1"/>
    </source>
</evidence>
<keyword evidence="3" id="KW-1185">Reference proteome</keyword>
<organism evidence="2 3">
    <name type="scientific">Halolamina salifodinae</name>
    <dbReference type="NCBI Taxonomy" id="1202767"/>
    <lineage>
        <taxon>Archaea</taxon>
        <taxon>Methanobacteriati</taxon>
        <taxon>Methanobacteriota</taxon>
        <taxon>Stenosarchaea group</taxon>
        <taxon>Halobacteria</taxon>
        <taxon>Halobacteriales</taxon>
        <taxon>Haloferacaceae</taxon>
    </lineage>
</organism>
<protein>
    <recommendedName>
        <fullName evidence="4">Amphi-Trp domain-containing protein</fullName>
    </recommendedName>
</protein>
<name>A0A8T4GZY6_9EURY</name>
<evidence type="ECO:0000313" key="3">
    <source>
        <dbReference type="Proteomes" id="UP000823736"/>
    </source>
</evidence>
<reference evidence="2" key="1">
    <citation type="submission" date="2021-03" db="EMBL/GenBank/DDBJ databases">
        <title>Genomic Encyclopedia of Type Strains, Phase IV (KMG-IV): sequencing the most valuable type-strain genomes for metagenomic binning, comparative biology and taxonomic classification.</title>
        <authorList>
            <person name="Goeker M."/>
        </authorList>
    </citation>
    <scope>NUCLEOTIDE SEQUENCE</scope>
    <source>
        <strain evidence="2">DSM 26232</strain>
    </source>
</reference>
<feature type="compositionally biased region" description="Acidic residues" evidence="1">
    <location>
        <begin position="1"/>
        <end position="15"/>
    </location>
</feature>
<sequence>MSDDAPGDESLPEADDPGHALPEEELQYPTITVEEGEIEPDGSFDLSTETDREEMREVAEAIAGALASHDLGIETDEGVTTLGVGPKAVDLSFDPDESHRGELEISFRLPAKAMFVDDGSGETVGSRGDAGFVPESMLTNDEGRFRCYSWVDDPESPE</sequence>
<dbReference type="RefSeq" id="WP_209491374.1">
    <property type="nucleotide sequence ID" value="NZ_JAGGLC010000003.1"/>
</dbReference>
<gene>
    <name evidence="2" type="ORF">J2753_001592</name>
</gene>
<evidence type="ECO:0008006" key="4">
    <source>
        <dbReference type="Google" id="ProtNLM"/>
    </source>
</evidence>
<dbReference type="OrthoDB" id="312948at2157"/>
<dbReference type="AlphaFoldDB" id="A0A8T4GZY6"/>
<comment type="caution">
    <text evidence="2">The sequence shown here is derived from an EMBL/GenBank/DDBJ whole genome shotgun (WGS) entry which is preliminary data.</text>
</comment>